<dbReference type="Proteomes" id="UP000654304">
    <property type="component" value="Unassembled WGS sequence"/>
</dbReference>
<protein>
    <submittedName>
        <fullName evidence="4">GNAT family N-acetyltransferase</fullName>
    </submittedName>
</protein>
<evidence type="ECO:0000256" key="1">
    <source>
        <dbReference type="ARBA" id="ARBA00022679"/>
    </source>
</evidence>
<dbReference type="InterPro" id="IPR000182">
    <property type="entry name" value="GNAT_dom"/>
</dbReference>
<evidence type="ECO:0000313" key="4">
    <source>
        <dbReference type="EMBL" id="MBC3933092.1"/>
    </source>
</evidence>
<dbReference type="Gene3D" id="3.40.630.30">
    <property type="match status" value="1"/>
</dbReference>
<sequence length="175" mass="19419">MVTTWTLRPAVVSDANRLAVLATQVWTHTYCKQGINQDIADYVLSSLTPAAFLAMLNQPQLRLSVVEQDGFLLAYALMDTASSTGLNMADCSQPAYGVELATLYVQAHAAGQGIGSALLRHAEQLAASQQARLWLKVNAENNQAIRFYEKHAYQRLGDWYFELGEGRYLNYLMGQ</sequence>
<evidence type="ECO:0000256" key="2">
    <source>
        <dbReference type="ARBA" id="ARBA00023315"/>
    </source>
</evidence>
<dbReference type="PANTHER" id="PTHR43877:SF2">
    <property type="entry name" value="AMINOALKYLPHOSPHONATE N-ACETYLTRANSFERASE-RELATED"/>
    <property type="match status" value="1"/>
</dbReference>
<evidence type="ECO:0000259" key="3">
    <source>
        <dbReference type="PROSITE" id="PS51186"/>
    </source>
</evidence>
<accession>A0ABR7A874</accession>
<dbReference type="InterPro" id="IPR050832">
    <property type="entry name" value="Bact_Acetyltransf"/>
</dbReference>
<keyword evidence="2" id="KW-0012">Acyltransferase</keyword>
<dbReference type="InterPro" id="IPR016181">
    <property type="entry name" value="Acyl_CoA_acyltransferase"/>
</dbReference>
<dbReference type="PANTHER" id="PTHR43877">
    <property type="entry name" value="AMINOALKYLPHOSPHONATE N-ACETYLTRANSFERASE-RELATED-RELATED"/>
    <property type="match status" value="1"/>
</dbReference>
<gene>
    <name evidence="4" type="ORF">H8K43_15545</name>
</gene>
<dbReference type="PROSITE" id="PS51186">
    <property type="entry name" value="GNAT"/>
    <property type="match status" value="1"/>
</dbReference>
<organism evidence="4 5">
    <name type="scientific">Undibacterium curvum</name>
    <dbReference type="NCBI Taxonomy" id="2762294"/>
    <lineage>
        <taxon>Bacteria</taxon>
        <taxon>Pseudomonadati</taxon>
        <taxon>Pseudomonadota</taxon>
        <taxon>Betaproteobacteria</taxon>
        <taxon>Burkholderiales</taxon>
        <taxon>Oxalobacteraceae</taxon>
        <taxon>Undibacterium</taxon>
    </lineage>
</organism>
<keyword evidence="1" id="KW-0808">Transferase</keyword>
<dbReference type="SUPFAM" id="SSF55729">
    <property type="entry name" value="Acyl-CoA N-acyltransferases (Nat)"/>
    <property type="match status" value="1"/>
</dbReference>
<name>A0ABR7A874_9BURK</name>
<dbReference type="EMBL" id="JACOGD010000008">
    <property type="protein sequence ID" value="MBC3933092.1"/>
    <property type="molecule type" value="Genomic_DNA"/>
</dbReference>
<reference evidence="4 5" key="1">
    <citation type="submission" date="2020-08" db="EMBL/GenBank/DDBJ databases">
        <title>Novel species isolated from subtropical streams in China.</title>
        <authorList>
            <person name="Lu H."/>
        </authorList>
    </citation>
    <scope>NUCLEOTIDE SEQUENCE [LARGE SCALE GENOMIC DNA]</scope>
    <source>
        <strain evidence="4 5">CY22W</strain>
    </source>
</reference>
<keyword evidence="5" id="KW-1185">Reference proteome</keyword>
<feature type="domain" description="N-acetyltransferase" evidence="3">
    <location>
        <begin position="5"/>
        <end position="175"/>
    </location>
</feature>
<comment type="caution">
    <text evidence="4">The sequence shown here is derived from an EMBL/GenBank/DDBJ whole genome shotgun (WGS) entry which is preliminary data.</text>
</comment>
<dbReference type="Pfam" id="PF00583">
    <property type="entry name" value="Acetyltransf_1"/>
    <property type="match status" value="1"/>
</dbReference>
<evidence type="ECO:0000313" key="5">
    <source>
        <dbReference type="Proteomes" id="UP000654304"/>
    </source>
</evidence>
<dbReference type="CDD" id="cd04301">
    <property type="entry name" value="NAT_SF"/>
    <property type="match status" value="1"/>
</dbReference>
<dbReference type="RefSeq" id="WP_186904673.1">
    <property type="nucleotide sequence ID" value="NZ_JACOGD010000008.1"/>
</dbReference>
<proteinExistence type="predicted"/>